<dbReference type="Proteomes" id="UP000005238">
    <property type="component" value="Unassembled WGS sequence"/>
</dbReference>
<feature type="compositionally biased region" description="Polar residues" evidence="1">
    <location>
        <begin position="156"/>
        <end position="180"/>
    </location>
</feature>
<dbReference type="EnsemblProtists" id="Phyra73840">
    <property type="protein sequence ID" value="Phyra73840"/>
    <property type="gene ID" value="Phyra73840"/>
</dbReference>
<evidence type="ECO:0000256" key="1">
    <source>
        <dbReference type="SAM" id="MobiDB-lite"/>
    </source>
</evidence>
<feature type="region of interest" description="Disordered" evidence="1">
    <location>
        <begin position="156"/>
        <end position="187"/>
    </location>
</feature>
<accession>H3GE01</accession>
<dbReference type="PANTHER" id="PTHR35796">
    <property type="entry name" value="HYPOTHETICAL CYTOSOLIC PROTEIN"/>
    <property type="match status" value="1"/>
</dbReference>
<evidence type="ECO:0000313" key="2">
    <source>
        <dbReference type="EnsemblProtists" id="Phyra73840"/>
    </source>
</evidence>
<dbReference type="VEuPathDB" id="FungiDB:KRP23_10799"/>
<dbReference type="VEuPathDB" id="FungiDB:KRP22_13605"/>
<dbReference type="eggNOG" id="ENOG502SIY8">
    <property type="taxonomic scope" value="Eukaryota"/>
</dbReference>
<evidence type="ECO:0008006" key="4">
    <source>
        <dbReference type="Google" id="ProtNLM"/>
    </source>
</evidence>
<reference evidence="3" key="1">
    <citation type="journal article" date="2006" name="Science">
        <title>Phytophthora genome sequences uncover evolutionary origins and mechanisms of pathogenesis.</title>
        <authorList>
            <person name="Tyler B.M."/>
            <person name="Tripathy S."/>
            <person name="Zhang X."/>
            <person name="Dehal P."/>
            <person name="Jiang R.H."/>
            <person name="Aerts A."/>
            <person name="Arredondo F.D."/>
            <person name="Baxter L."/>
            <person name="Bensasson D."/>
            <person name="Beynon J.L."/>
            <person name="Chapman J."/>
            <person name="Damasceno C.M."/>
            <person name="Dorrance A.E."/>
            <person name="Dou D."/>
            <person name="Dickerman A.W."/>
            <person name="Dubchak I.L."/>
            <person name="Garbelotto M."/>
            <person name="Gijzen M."/>
            <person name="Gordon S.G."/>
            <person name="Govers F."/>
            <person name="Grunwald N.J."/>
            <person name="Huang W."/>
            <person name="Ivors K.L."/>
            <person name="Jones R.W."/>
            <person name="Kamoun S."/>
            <person name="Krampis K."/>
            <person name="Lamour K.H."/>
            <person name="Lee M.K."/>
            <person name="McDonald W.H."/>
            <person name="Medina M."/>
            <person name="Meijer H.J."/>
            <person name="Nordberg E.K."/>
            <person name="Maclean D.J."/>
            <person name="Ospina-Giraldo M.D."/>
            <person name="Morris P.F."/>
            <person name="Phuntumart V."/>
            <person name="Putnam N.H."/>
            <person name="Rash S."/>
            <person name="Rose J.K."/>
            <person name="Sakihama Y."/>
            <person name="Salamov A.A."/>
            <person name="Savidor A."/>
            <person name="Scheuring C.F."/>
            <person name="Smith B.M."/>
            <person name="Sobral B.W."/>
            <person name="Terry A."/>
            <person name="Torto-Alalibo T.A."/>
            <person name="Win J."/>
            <person name="Xu Z."/>
            <person name="Zhang H."/>
            <person name="Grigoriev I.V."/>
            <person name="Rokhsar D.S."/>
            <person name="Boore J.L."/>
        </authorList>
    </citation>
    <scope>NUCLEOTIDE SEQUENCE [LARGE SCALE GENOMIC DNA]</scope>
    <source>
        <strain evidence="3">Pr102</strain>
    </source>
</reference>
<feature type="compositionally biased region" description="Low complexity" evidence="1">
    <location>
        <begin position="440"/>
        <end position="449"/>
    </location>
</feature>
<protein>
    <recommendedName>
        <fullName evidence="4">START domain-containing protein</fullName>
    </recommendedName>
</protein>
<feature type="region of interest" description="Disordered" evidence="1">
    <location>
        <begin position="413"/>
        <end position="460"/>
    </location>
</feature>
<proteinExistence type="predicted"/>
<name>H3GE01_PHYRM</name>
<dbReference type="HOGENOM" id="CLU_320677_0_0_1"/>
<organism evidence="2 3">
    <name type="scientific">Phytophthora ramorum</name>
    <name type="common">Sudden oak death agent</name>
    <dbReference type="NCBI Taxonomy" id="164328"/>
    <lineage>
        <taxon>Eukaryota</taxon>
        <taxon>Sar</taxon>
        <taxon>Stramenopiles</taxon>
        <taxon>Oomycota</taxon>
        <taxon>Peronosporomycetes</taxon>
        <taxon>Peronosporales</taxon>
        <taxon>Peronosporaceae</taxon>
        <taxon>Phytophthora</taxon>
    </lineage>
</organism>
<dbReference type="EMBL" id="DS566002">
    <property type="status" value="NOT_ANNOTATED_CDS"/>
    <property type="molecule type" value="Genomic_DNA"/>
</dbReference>
<reference evidence="2" key="2">
    <citation type="submission" date="2015-06" db="UniProtKB">
        <authorList>
            <consortium name="EnsemblProtists"/>
        </authorList>
    </citation>
    <scope>IDENTIFICATION</scope>
    <source>
        <strain evidence="2">Pr102</strain>
    </source>
</reference>
<dbReference type="InParanoid" id="H3GE01"/>
<keyword evidence="3" id="KW-1185">Reference proteome</keyword>
<evidence type="ECO:0000313" key="3">
    <source>
        <dbReference type="Proteomes" id="UP000005238"/>
    </source>
</evidence>
<dbReference type="PANTHER" id="PTHR35796:SF3">
    <property type="entry name" value="BHLH DOMAIN-CONTAINING PROTEIN"/>
    <property type="match status" value="1"/>
</dbReference>
<dbReference type="AlphaFoldDB" id="H3GE01"/>
<sequence>MTSTSPKFSDAELLDLLATLDDDDEAELQDVKMEEQTSVWDPSVNLVLDGEMFTSEKDFESFMESRTPGEAISSVTRKQEIDHLRAVAAELEKKLTEHNGAHDLDRPEIDPFWKRVSNQLLEQRRKSVMENARLRDLVRGQMTIVKGFQRSLEKTSALSVSNSSSGTGVDTMLPQSSGPSPSLDGSKKVNIEVETDSNDGLHMCLQVVENKLVPFSFEETIQNQGDEMFGWIKLDNAMGPMQMLGNIAIRQYVEPNKLTIIWECEGDVHQGYSKTRIQPKGWCVFEPAEGDSANTTIFRRCAILSPIIPDDSNSERSIGMTTELVLENYKRTVVYIFDGMLASLNRSHSSVGDMRQAPPLFSEAELLDVLTGIDAGCSKDATAGPSVNVVLNEDVLSSERAFEEFMESLASDDDAGVSTVSDGSQSETASSSKSKRKVDAAATVTPAATSKPKRKRRKHELDHLRAVAAELEKKLQVLNDSSSDEQAGTSNFWKHISNQMVSERQKAVGENARLRQLVREQVKSVKSMQRTLEKTPDLSKMEIEPECSQLQQCQSPTSKELYRDLFKNISSSYTNGVGSLLLQQPCMPTPSLVGKRKMNMEMETVDDCSPRMCLQFVESRLIPFSLVRIGDHAWDFLSGSSGHDNFRMALQNQGNEMFGHCTVNNPAGSSQTLGNIAVRRYYEANKLTFVWECDGLCSHDGAFAMRVHQKGWCVFEPAKEDSENATIFRACARMTPSLGDSDSFTNSAKTVAQTTEMVIENYEKTIVYIFDAVLESLAAT</sequence>